<dbReference type="RefSeq" id="WP_069466076.1">
    <property type="nucleotide sequence ID" value="NZ_FODD01000010.1"/>
</dbReference>
<dbReference type="GO" id="GO:0005886">
    <property type="term" value="C:plasma membrane"/>
    <property type="evidence" value="ECO:0007669"/>
    <property type="project" value="UniProtKB-SubCell"/>
</dbReference>
<feature type="binding site" evidence="10">
    <location>
        <position position="115"/>
    </location>
    <ligand>
        <name>Na(+)</name>
        <dbReference type="ChEBI" id="CHEBI:29101"/>
        <note>structural</note>
    </ligand>
</feature>
<feature type="transmembrane region" description="Helical" evidence="10">
    <location>
        <begin position="70"/>
        <end position="92"/>
    </location>
</feature>
<dbReference type="EMBL" id="FODD01000010">
    <property type="protein sequence ID" value="SEN79529.1"/>
    <property type="molecule type" value="Genomic_DNA"/>
</dbReference>
<dbReference type="GO" id="GO:0046872">
    <property type="term" value="F:metal ion binding"/>
    <property type="evidence" value="ECO:0007669"/>
    <property type="project" value="UniProtKB-KW"/>
</dbReference>
<dbReference type="PANTHER" id="PTHR28259">
    <property type="entry name" value="FLUORIDE EXPORT PROTEIN 1-RELATED"/>
    <property type="match status" value="1"/>
</dbReference>
<keyword evidence="3 10" id="KW-0812">Transmembrane</keyword>
<feature type="transmembrane region" description="Helical" evidence="10">
    <location>
        <begin position="137"/>
        <end position="162"/>
    </location>
</feature>
<evidence type="ECO:0000256" key="4">
    <source>
        <dbReference type="ARBA" id="ARBA00022989"/>
    </source>
</evidence>
<dbReference type="GO" id="GO:0062054">
    <property type="term" value="F:fluoride channel activity"/>
    <property type="evidence" value="ECO:0007669"/>
    <property type="project" value="UniProtKB-UniRule"/>
</dbReference>
<keyword evidence="2 10" id="KW-1003">Cell membrane</keyword>
<dbReference type="InterPro" id="IPR003691">
    <property type="entry name" value="FluC"/>
</dbReference>
<reference evidence="11 12" key="1">
    <citation type="submission" date="2016-10" db="EMBL/GenBank/DDBJ databases">
        <authorList>
            <person name="de Groot N.N."/>
        </authorList>
    </citation>
    <scope>NUCLEOTIDE SEQUENCE [LARGE SCALE GENOMIC DNA]</scope>
    <source>
        <strain evidence="11 12">CGMCC 4.2026</strain>
    </source>
</reference>
<comment type="subcellular location">
    <subcellularLocation>
        <location evidence="1 10">Cell membrane</location>
        <topology evidence="1 10">Multi-pass membrane protein</topology>
    </subcellularLocation>
</comment>
<dbReference type="HAMAP" id="MF_00454">
    <property type="entry name" value="FluC"/>
    <property type="match status" value="1"/>
</dbReference>
<keyword evidence="10" id="KW-0915">Sodium</keyword>
<keyword evidence="4 10" id="KW-1133">Transmembrane helix</keyword>
<feature type="binding site" evidence="10">
    <location>
        <position position="112"/>
    </location>
    <ligand>
        <name>Na(+)</name>
        <dbReference type="ChEBI" id="CHEBI:29101"/>
        <note>structural</note>
    </ligand>
</feature>
<evidence type="ECO:0000256" key="6">
    <source>
        <dbReference type="ARBA" id="ARBA00023303"/>
    </source>
</evidence>
<keyword evidence="10" id="KW-0479">Metal-binding</keyword>
<comment type="catalytic activity">
    <reaction evidence="8">
        <text>fluoride(in) = fluoride(out)</text>
        <dbReference type="Rhea" id="RHEA:76159"/>
        <dbReference type="ChEBI" id="CHEBI:17051"/>
    </reaction>
    <physiologicalReaction direction="left-to-right" evidence="8">
        <dbReference type="Rhea" id="RHEA:76160"/>
    </physiologicalReaction>
</comment>
<name>A0A1H8JFJ4_9ACTN</name>
<proteinExistence type="inferred from homology"/>
<feature type="transmembrane region" description="Helical" evidence="10">
    <location>
        <begin position="36"/>
        <end position="58"/>
    </location>
</feature>
<dbReference type="STRING" id="310780.SAMN05216267_101093"/>
<keyword evidence="6 10" id="KW-0407">Ion channel</keyword>
<keyword evidence="5 10" id="KW-0472">Membrane</keyword>
<comment type="function">
    <text evidence="9 10">Fluoride-specific ion channel. Important for reducing fluoride concentration in the cell, thus reducing its toxicity.</text>
</comment>
<keyword evidence="12" id="KW-1185">Reference proteome</keyword>
<evidence type="ECO:0000256" key="10">
    <source>
        <dbReference type="HAMAP-Rule" id="MF_00454"/>
    </source>
</evidence>
<keyword evidence="10" id="KW-0406">Ion transport</keyword>
<dbReference type="AlphaFoldDB" id="A0A1H8JFJ4"/>
<keyword evidence="10" id="KW-0813">Transport</keyword>
<evidence type="ECO:0000256" key="8">
    <source>
        <dbReference type="ARBA" id="ARBA00035585"/>
    </source>
</evidence>
<dbReference type="OrthoDB" id="4408652at2"/>
<accession>A0A1H8JFJ4</accession>
<dbReference type="Pfam" id="PF02537">
    <property type="entry name" value="CRCB"/>
    <property type="match status" value="1"/>
</dbReference>
<sequence>MADAVETADAAEAVVPAAGRPALFPRLFCRPRTAGLHALWMTALVAGGGMAGAIARAGVGELGTDPATGFPWITFGVNIAGCGAMGVLMAALHRVRRAPMWGGPVLGSGFLGGFTTFSSFAADTQRLLGDGHAGTGLLYAAGTVAGALAACAGGRALTAWLLHGRTRGDAP</sequence>
<evidence type="ECO:0000256" key="3">
    <source>
        <dbReference type="ARBA" id="ARBA00022692"/>
    </source>
</evidence>
<evidence type="ECO:0000256" key="5">
    <source>
        <dbReference type="ARBA" id="ARBA00023136"/>
    </source>
</evidence>
<organism evidence="11 12">
    <name type="scientific">Actinacidiphila rubida</name>
    <dbReference type="NCBI Taxonomy" id="310780"/>
    <lineage>
        <taxon>Bacteria</taxon>
        <taxon>Bacillati</taxon>
        <taxon>Actinomycetota</taxon>
        <taxon>Actinomycetes</taxon>
        <taxon>Kitasatosporales</taxon>
        <taxon>Streptomycetaceae</taxon>
        <taxon>Actinacidiphila</taxon>
    </lineage>
</organism>
<evidence type="ECO:0000313" key="11">
    <source>
        <dbReference type="EMBL" id="SEN79529.1"/>
    </source>
</evidence>
<dbReference type="PANTHER" id="PTHR28259:SF1">
    <property type="entry name" value="FLUORIDE EXPORT PROTEIN 1-RELATED"/>
    <property type="match status" value="1"/>
</dbReference>
<comment type="similarity">
    <text evidence="7 10">Belongs to the fluoride channel Fluc/FEX (TC 1.A.43) family.</text>
</comment>
<evidence type="ECO:0000256" key="9">
    <source>
        <dbReference type="ARBA" id="ARBA00049940"/>
    </source>
</evidence>
<evidence type="ECO:0000313" key="12">
    <source>
        <dbReference type="Proteomes" id="UP000181951"/>
    </source>
</evidence>
<evidence type="ECO:0000256" key="1">
    <source>
        <dbReference type="ARBA" id="ARBA00004651"/>
    </source>
</evidence>
<gene>
    <name evidence="10" type="primary">fluC</name>
    <name evidence="10" type="synonym">crcB</name>
    <name evidence="11" type="ORF">SAMN05216267_101093</name>
</gene>
<protein>
    <recommendedName>
        <fullName evidence="10">Fluoride-specific ion channel FluC</fullName>
    </recommendedName>
</protein>
<dbReference type="GO" id="GO:0140114">
    <property type="term" value="P:cellular detoxification of fluoride"/>
    <property type="evidence" value="ECO:0007669"/>
    <property type="project" value="UniProtKB-UniRule"/>
</dbReference>
<feature type="transmembrane region" description="Helical" evidence="10">
    <location>
        <begin position="104"/>
        <end position="122"/>
    </location>
</feature>
<evidence type="ECO:0000256" key="7">
    <source>
        <dbReference type="ARBA" id="ARBA00035120"/>
    </source>
</evidence>
<evidence type="ECO:0000256" key="2">
    <source>
        <dbReference type="ARBA" id="ARBA00022475"/>
    </source>
</evidence>
<comment type="activity regulation">
    <text evidence="10">Na(+) is not transported, but it plays an essential structural role and its presence is essential for fluoride channel function.</text>
</comment>
<dbReference type="Proteomes" id="UP000181951">
    <property type="component" value="Unassembled WGS sequence"/>
</dbReference>